<comment type="caution">
    <text evidence="2">The sequence shown here is derived from an EMBL/GenBank/DDBJ whole genome shotgun (WGS) entry which is preliminary data.</text>
</comment>
<keyword evidence="1" id="KW-0812">Transmembrane</keyword>
<dbReference type="AlphaFoldDB" id="A0A6A4TCA8"/>
<dbReference type="EMBL" id="VEVO01000006">
    <property type="protein sequence ID" value="KAF0041450.1"/>
    <property type="molecule type" value="Genomic_DNA"/>
</dbReference>
<sequence>MDPSALENVFPFQSPFAALVICVTAFCQGRFRKRSDNETYQLMMYTDVHKCHPPLTVASVIVPVGAHQKGLVIRDEERVGSHGIPALVLHSSAEIVICAFSEDPDTATVKPKTILQHEKKKKNKRLEHIASTIFNLD</sequence>
<dbReference type="Proteomes" id="UP000438429">
    <property type="component" value="Unassembled WGS sequence"/>
</dbReference>
<evidence type="ECO:0000313" key="2">
    <source>
        <dbReference type="EMBL" id="KAF0041450.1"/>
    </source>
</evidence>
<keyword evidence="1" id="KW-0472">Membrane</keyword>
<proteinExistence type="predicted"/>
<accession>A0A6A4TCA8</accession>
<organism evidence="2 3">
    <name type="scientific">Scophthalmus maximus</name>
    <name type="common">Turbot</name>
    <name type="synonym">Psetta maxima</name>
    <dbReference type="NCBI Taxonomy" id="52904"/>
    <lineage>
        <taxon>Eukaryota</taxon>
        <taxon>Metazoa</taxon>
        <taxon>Chordata</taxon>
        <taxon>Craniata</taxon>
        <taxon>Vertebrata</taxon>
        <taxon>Euteleostomi</taxon>
        <taxon>Actinopterygii</taxon>
        <taxon>Neopterygii</taxon>
        <taxon>Teleostei</taxon>
        <taxon>Neoteleostei</taxon>
        <taxon>Acanthomorphata</taxon>
        <taxon>Carangaria</taxon>
        <taxon>Pleuronectiformes</taxon>
        <taxon>Pleuronectoidei</taxon>
        <taxon>Scophthalmidae</taxon>
        <taxon>Scophthalmus</taxon>
    </lineage>
</organism>
<reference evidence="2 3" key="1">
    <citation type="submission" date="2019-06" db="EMBL/GenBank/DDBJ databases">
        <title>Draft genomes of female and male turbot (Scophthalmus maximus).</title>
        <authorList>
            <person name="Xu H."/>
            <person name="Xu X.-W."/>
            <person name="Shao C."/>
            <person name="Chen S."/>
        </authorList>
    </citation>
    <scope>NUCLEOTIDE SEQUENCE [LARGE SCALE GENOMIC DNA]</scope>
    <source>
        <strain evidence="2">Ysfricsl-2016a</strain>
        <tissue evidence="2">Blood</tissue>
    </source>
</reference>
<feature type="transmembrane region" description="Helical" evidence="1">
    <location>
        <begin position="12"/>
        <end position="31"/>
    </location>
</feature>
<evidence type="ECO:0000256" key="1">
    <source>
        <dbReference type="SAM" id="Phobius"/>
    </source>
</evidence>
<name>A0A6A4TCA8_SCOMX</name>
<gene>
    <name evidence="2" type="ORF">F2P81_007348</name>
</gene>
<keyword evidence="1" id="KW-1133">Transmembrane helix</keyword>
<evidence type="ECO:0000313" key="3">
    <source>
        <dbReference type="Proteomes" id="UP000438429"/>
    </source>
</evidence>
<protein>
    <submittedName>
        <fullName evidence="2">Uncharacterized protein</fullName>
    </submittedName>
</protein>